<name>A0AAD5LTV2_PARTN</name>
<dbReference type="Proteomes" id="UP001196413">
    <property type="component" value="Unassembled WGS sequence"/>
</dbReference>
<proteinExistence type="predicted"/>
<dbReference type="PANTHER" id="PTHR45762">
    <property type="entry name" value="ZINC FINGER RNA-BINDING PROTEIN"/>
    <property type="match status" value="1"/>
</dbReference>
<comment type="caution">
    <text evidence="3">The sequence shown here is derived from an EMBL/GenBank/DDBJ whole genome shotgun (WGS) entry which is preliminary data.</text>
</comment>
<dbReference type="AlphaFoldDB" id="A0AAD5LTV2"/>
<accession>A0AAD5LTV2</accession>
<dbReference type="InterPro" id="IPR013087">
    <property type="entry name" value="Znf_C2H2_type"/>
</dbReference>
<protein>
    <recommendedName>
        <fullName evidence="2">C2H2-type domain-containing protein</fullName>
    </recommendedName>
</protein>
<evidence type="ECO:0000313" key="4">
    <source>
        <dbReference type="Proteomes" id="UP001196413"/>
    </source>
</evidence>
<dbReference type="EMBL" id="JAHQIW010000206">
    <property type="protein sequence ID" value="KAJ1346682.1"/>
    <property type="molecule type" value="Genomic_DNA"/>
</dbReference>
<reference evidence="3" key="1">
    <citation type="submission" date="2021-06" db="EMBL/GenBank/DDBJ databases">
        <title>Parelaphostrongylus tenuis whole genome reference sequence.</title>
        <authorList>
            <person name="Garwood T.J."/>
            <person name="Larsen P.A."/>
            <person name="Fountain-Jones N.M."/>
            <person name="Garbe J.R."/>
            <person name="Macchietto M.G."/>
            <person name="Kania S.A."/>
            <person name="Gerhold R.W."/>
            <person name="Richards J.E."/>
            <person name="Wolf T.M."/>
        </authorList>
    </citation>
    <scope>NUCLEOTIDE SEQUENCE</scope>
    <source>
        <strain evidence="3">MNPRO001-30</strain>
        <tissue evidence="3">Meninges</tissue>
    </source>
</reference>
<dbReference type="GO" id="GO:0071011">
    <property type="term" value="C:precatalytic spliceosome"/>
    <property type="evidence" value="ECO:0007669"/>
    <property type="project" value="TreeGrafter"/>
</dbReference>
<evidence type="ECO:0000313" key="3">
    <source>
        <dbReference type="EMBL" id="KAJ1346682.1"/>
    </source>
</evidence>
<dbReference type="GO" id="GO:0003727">
    <property type="term" value="F:single-stranded RNA binding"/>
    <property type="evidence" value="ECO:0007669"/>
    <property type="project" value="TreeGrafter"/>
</dbReference>
<gene>
    <name evidence="3" type="ORF">KIN20_001571</name>
</gene>
<organism evidence="3 4">
    <name type="scientific">Parelaphostrongylus tenuis</name>
    <name type="common">Meningeal worm</name>
    <dbReference type="NCBI Taxonomy" id="148309"/>
    <lineage>
        <taxon>Eukaryota</taxon>
        <taxon>Metazoa</taxon>
        <taxon>Ecdysozoa</taxon>
        <taxon>Nematoda</taxon>
        <taxon>Chromadorea</taxon>
        <taxon>Rhabditida</taxon>
        <taxon>Rhabditina</taxon>
        <taxon>Rhabditomorpha</taxon>
        <taxon>Strongyloidea</taxon>
        <taxon>Metastrongylidae</taxon>
        <taxon>Parelaphostrongylus</taxon>
    </lineage>
</organism>
<feature type="compositionally biased region" description="Basic residues" evidence="1">
    <location>
        <begin position="35"/>
        <end position="49"/>
    </location>
</feature>
<sequence>MGTLFYSKGQINTPLVQHHASTDDKVHTGTTKVVLRPKSKKSHLRPQPKQKHDKEYLEGQRHEKKKALAEGENNPSLSKSKVSFRCDLYNVTCTGQGTYNAHVRGAKHRKTQILCKKLGNLIPSTKPTIMLPSEMGLVILPPPNAADSASSSNSNVSGKRVLDISTVKSVGGLDCLQQLVSQKR</sequence>
<dbReference type="GO" id="GO:0003725">
    <property type="term" value="F:double-stranded RNA binding"/>
    <property type="evidence" value="ECO:0007669"/>
    <property type="project" value="TreeGrafter"/>
</dbReference>
<feature type="domain" description="C2H2-type" evidence="2">
    <location>
        <begin position="90"/>
        <end position="108"/>
    </location>
</feature>
<dbReference type="Pfam" id="PF12874">
    <property type="entry name" value="zf-met"/>
    <property type="match status" value="1"/>
</dbReference>
<dbReference type="Gene3D" id="3.30.160.60">
    <property type="entry name" value="Classic Zinc Finger"/>
    <property type="match status" value="1"/>
</dbReference>
<keyword evidence="4" id="KW-1185">Reference proteome</keyword>
<feature type="compositionally biased region" description="Basic and acidic residues" evidence="1">
    <location>
        <begin position="50"/>
        <end position="69"/>
    </location>
</feature>
<evidence type="ECO:0000259" key="2">
    <source>
        <dbReference type="Pfam" id="PF12874"/>
    </source>
</evidence>
<dbReference type="PANTHER" id="PTHR45762:SF3">
    <property type="entry name" value="ZINC-FINGER PROTEIN AT 72D, ISOFORM B"/>
    <property type="match status" value="1"/>
</dbReference>
<evidence type="ECO:0000256" key="1">
    <source>
        <dbReference type="SAM" id="MobiDB-lite"/>
    </source>
</evidence>
<feature type="region of interest" description="Disordered" evidence="1">
    <location>
        <begin position="34"/>
        <end position="77"/>
    </location>
</feature>